<feature type="coiled-coil region" evidence="7">
    <location>
        <begin position="69"/>
        <end position="103"/>
    </location>
</feature>
<keyword evidence="10" id="KW-1185">Reference proteome</keyword>
<dbReference type="EMBL" id="JBHUNA010000019">
    <property type="protein sequence ID" value="MFD2761065.1"/>
    <property type="molecule type" value="Genomic_DNA"/>
</dbReference>
<gene>
    <name evidence="9" type="ORF">ACFSUO_08790</name>
</gene>
<dbReference type="EC" id="5.2.1.8" evidence="2"/>
<evidence type="ECO:0000256" key="5">
    <source>
        <dbReference type="ARBA" id="ARBA00023235"/>
    </source>
</evidence>
<keyword evidence="4 6" id="KW-0697">Rotamase</keyword>
<dbReference type="GO" id="GO:0016853">
    <property type="term" value="F:isomerase activity"/>
    <property type="evidence" value="ECO:0007669"/>
    <property type="project" value="UniProtKB-KW"/>
</dbReference>
<sequence>MDNGGDFAELAKEYSTDKASAEKGGDLGYFSTGKMVPAFEDKAYSMDKGDVSDPVKTEHGYHIIKVTDKREKEEDIGSFKDNKNNIRRQIINQKMDVQKAQKKVQGLLNDADIDVKAEGLKDIFAQKASAEKKKN</sequence>
<dbReference type="InterPro" id="IPR000297">
    <property type="entry name" value="PPIase_PpiC"/>
</dbReference>
<dbReference type="PANTHER" id="PTHR47245:SF1">
    <property type="entry name" value="FOLDASE PROTEIN PRSA"/>
    <property type="match status" value="1"/>
</dbReference>
<dbReference type="PROSITE" id="PS50198">
    <property type="entry name" value="PPIC_PPIASE_2"/>
    <property type="match status" value="1"/>
</dbReference>
<organism evidence="9 10">
    <name type="scientific">Lentibacillus juripiscarius</name>
    <dbReference type="NCBI Taxonomy" id="257446"/>
    <lineage>
        <taxon>Bacteria</taxon>
        <taxon>Bacillati</taxon>
        <taxon>Bacillota</taxon>
        <taxon>Bacilli</taxon>
        <taxon>Bacillales</taxon>
        <taxon>Bacillaceae</taxon>
        <taxon>Lentibacillus</taxon>
    </lineage>
</organism>
<proteinExistence type="predicted"/>
<dbReference type="PANTHER" id="PTHR47245">
    <property type="entry name" value="PEPTIDYLPROLYL ISOMERASE"/>
    <property type="match status" value="1"/>
</dbReference>
<accession>A0ABW5V8X2</accession>
<dbReference type="Gene3D" id="3.10.50.40">
    <property type="match status" value="1"/>
</dbReference>
<dbReference type="InterPro" id="IPR046357">
    <property type="entry name" value="PPIase_dom_sf"/>
</dbReference>
<name>A0ABW5V8X2_9BACI</name>
<dbReference type="PROSITE" id="PS01096">
    <property type="entry name" value="PPIC_PPIASE_1"/>
    <property type="match status" value="1"/>
</dbReference>
<comment type="catalytic activity">
    <reaction evidence="1">
        <text>[protein]-peptidylproline (omega=180) = [protein]-peptidylproline (omega=0)</text>
        <dbReference type="Rhea" id="RHEA:16237"/>
        <dbReference type="Rhea" id="RHEA-COMP:10747"/>
        <dbReference type="Rhea" id="RHEA-COMP:10748"/>
        <dbReference type="ChEBI" id="CHEBI:83833"/>
        <dbReference type="ChEBI" id="CHEBI:83834"/>
        <dbReference type="EC" id="5.2.1.8"/>
    </reaction>
</comment>
<evidence type="ECO:0000313" key="10">
    <source>
        <dbReference type="Proteomes" id="UP001597502"/>
    </source>
</evidence>
<evidence type="ECO:0000259" key="8">
    <source>
        <dbReference type="PROSITE" id="PS50198"/>
    </source>
</evidence>
<evidence type="ECO:0000256" key="3">
    <source>
        <dbReference type="ARBA" id="ARBA00022729"/>
    </source>
</evidence>
<comment type="caution">
    <text evidence="9">The sequence shown here is derived from an EMBL/GenBank/DDBJ whole genome shotgun (WGS) entry which is preliminary data.</text>
</comment>
<dbReference type="InterPro" id="IPR023058">
    <property type="entry name" value="PPIase_PpiC_CS"/>
</dbReference>
<evidence type="ECO:0000256" key="2">
    <source>
        <dbReference type="ARBA" id="ARBA00013194"/>
    </source>
</evidence>
<dbReference type="SUPFAM" id="SSF54534">
    <property type="entry name" value="FKBP-like"/>
    <property type="match status" value="1"/>
</dbReference>
<reference evidence="10" key="1">
    <citation type="journal article" date="2019" name="Int. J. Syst. Evol. Microbiol.">
        <title>The Global Catalogue of Microorganisms (GCM) 10K type strain sequencing project: providing services to taxonomists for standard genome sequencing and annotation.</title>
        <authorList>
            <consortium name="The Broad Institute Genomics Platform"/>
            <consortium name="The Broad Institute Genome Sequencing Center for Infectious Disease"/>
            <person name="Wu L."/>
            <person name="Ma J."/>
        </authorList>
    </citation>
    <scope>NUCLEOTIDE SEQUENCE [LARGE SCALE GENOMIC DNA]</scope>
    <source>
        <strain evidence="10">TISTR 1535</strain>
    </source>
</reference>
<dbReference type="Proteomes" id="UP001597502">
    <property type="component" value="Unassembled WGS sequence"/>
</dbReference>
<evidence type="ECO:0000256" key="7">
    <source>
        <dbReference type="SAM" id="Coils"/>
    </source>
</evidence>
<feature type="domain" description="PpiC" evidence="8">
    <location>
        <begin position="1"/>
        <end position="68"/>
    </location>
</feature>
<evidence type="ECO:0000313" key="9">
    <source>
        <dbReference type="EMBL" id="MFD2761065.1"/>
    </source>
</evidence>
<keyword evidence="5 6" id="KW-0413">Isomerase</keyword>
<dbReference type="RefSeq" id="WP_382393230.1">
    <property type="nucleotide sequence ID" value="NZ_JBHUNA010000019.1"/>
</dbReference>
<dbReference type="InterPro" id="IPR050245">
    <property type="entry name" value="PrsA_foldase"/>
</dbReference>
<dbReference type="Pfam" id="PF13616">
    <property type="entry name" value="Rotamase_3"/>
    <property type="match status" value="1"/>
</dbReference>
<evidence type="ECO:0000256" key="1">
    <source>
        <dbReference type="ARBA" id="ARBA00000971"/>
    </source>
</evidence>
<evidence type="ECO:0000256" key="4">
    <source>
        <dbReference type="ARBA" id="ARBA00023110"/>
    </source>
</evidence>
<protein>
    <recommendedName>
        <fullName evidence="2">peptidylprolyl isomerase</fullName>
        <ecNumber evidence="2">5.2.1.8</ecNumber>
    </recommendedName>
</protein>
<evidence type="ECO:0000256" key="6">
    <source>
        <dbReference type="PROSITE-ProRule" id="PRU00278"/>
    </source>
</evidence>
<keyword evidence="3" id="KW-0732">Signal</keyword>
<keyword evidence="7" id="KW-0175">Coiled coil</keyword>